<dbReference type="InterPro" id="IPR006231">
    <property type="entry name" value="MQO"/>
</dbReference>
<gene>
    <name evidence="11" type="ORF">FC699_36215</name>
</gene>
<evidence type="ECO:0000256" key="5">
    <source>
        <dbReference type="ARBA" id="ARBA00022532"/>
    </source>
</evidence>
<feature type="non-terminal residue" evidence="11">
    <location>
        <position position="1"/>
    </location>
</feature>
<dbReference type="GO" id="GO:0006099">
    <property type="term" value="P:tricarboxylic acid cycle"/>
    <property type="evidence" value="ECO:0007669"/>
    <property type="project" value="UniProtKB-UniPathway"/>
</dbReference>
<evidence type="ECO:0000256" key="6">
    <source>
        <dbReference type="ARBA" id="ARBA00022630"/>
    </source>
</evidence>
<keyword evidence="8" id="KW-0560">Oxidoreductase</keyword>
<evidence type="ECO:0000256" key="1">
    <source>
        <dbReference type="ARBA" id="ARBA00001139"/>
    </source>
</evidence>
<comment type="cofactor">
    <cofactor evidence="2">
        <name>FAD</name>
        <dbReference type="ChEBI" id="CHEBI:57692"/>
    </cofactor>
</comment>
<dbReference type="GO" id="GO:0008924">
    <property type="term" value="F:L-malate dehydrogenase (quinone) activity"/>
    <property type="evidence" value="ECO:0007669"/>
    <property type="project" value="UniProtKB-EC"/>
</dbReference>
<comment type="catalytic activity">
    <reaction evidence="1">
        <text>(S)-malate + a quinone = a quinol + oxaloacetate</text>
        <dbReference type="Rhea" id="RHEA:46012"/>
        <dbReference type="ChEBI" id="CHEBI:15589"/>
        <dbReference type="ChEBI" id="CHEBI:16452"/>
        <dbReference type="ChEBI" id="CHEBI:24646"/>
        <dbReference type="ChEBI" id="CHEBI:132124"/>
        <dbReference type="EC" id="1.1.5.4"/>
    </reaction>
</comment>
<dbReference type="Pfam" id="PF06039">
    <property type="entry name" value="Mqo"/>
    <property type="match status" value="1"/>
</dbReference>
<evidence type="ECO:0000313" key="12">
    <source>
        <dbReference type="Proteomes" id="UP000305222"/>
    </source>
</evidence>
<evidence type="ECO:0000256" key="9">
    <source>
        <dbReference type="ARBA" id="ARBA00030660"/>
    </source>
</evidence>
<evidence type="ECO:0000256" key="2">
    <source>
        <dbReference type="ARBA" id="ARBA00001974"/>
    </source>
</evidence>
<dbReference type="AlphaFoldDB" id="A0A4U2ZV70"/>
<dbReference type="Proteomes" id="UP000305222">
    <property type="component" value="Unassembled WGS sequence"/>
</dbReference>
<sequence>KNKLIRNPQDFIMPLPHMSLVQGEKNVEFLKNRFEALSKNPLFHGMEFSDAPETLKKWLPLIMEGRTPNEPMAATKIDSGTDVNFGALTRMLFDYLQTKNVELNYKHSVENIK</sequence>
<reference evidence="11 12" key="1">
    <citation type="journal article" date="2019" name="Environ. Microbiol.">
        <title>An active ?-lactamase is a part of an orchestrated cell wall stress resistance network of Bacillus subtilis and related rhizosphere species.</title>
        <authorList>
            <person name="Bucher T."/>
            <person name="Keren-Paz A."/>
            <person name="Hausser J."/>
            <person name="Olender T."/>
            <person name="Cytryn E."/>
            <person name="Kolodkin-Gal I."/>
        </authorList>
    </citation>
    <scope>NUCLEOTIDE SEQUENCE [LARGE SCALE GENOMIC DNA]</scope>
    <source>
        <strain evidence="11 12">I5</strain>
    </source>
</reference>
<keyword evidence="7" id="KW-0274">FAD</keyword>
<protein>
    <recommendedName>
        <fullName evidence="4">malate dehydrogenase (quinone)</fullName>
        <ecNumber evidence="4">1.1.5.4</ecNumber>
    </recommendedName>
    <alternativeName>
        <fullName evidence="10">MQO</fullName>
    </alternativeName>
    <alternativeName>
        <fullName evidence="9">Malate dehydrogenase [quinone]</fullName>
    </alternativeName>
</protein>
<feature type="non-terminal residue" evidence="11">
    <location>
        <position position="113"/>
    </location>
</feature>
<organism evidence="11 12">
    <name type="scientific">Bacillus wiedmannii</name>
    <dbReference type="NCBI Taxonomy" id="1890302"/>
    <lineage>
        <taxon>Bacteria</taxon>
        <taxon>Bacillati</taxon>
        <taxon>Bacillota</taxon>
        <taxon>Bacilli</taxon>
        <taxon>Bacillales</taxon>
        <taxon>Bacillaceae</taxon>
        <taxon>Bacillus</taxon>
        <taxon>Bacillus cereus group</taxon>
    </lineage>
</organism>
<comment type="pathway">
    <text evidence="3">Carbohydrate metabolism; tricarboxylic acid cycle; oxaloacetate from (S)-malate (quinone route): step 1/1.</text>
</comment>
<evidence type="ECO:0000313" key="11">
    <source>
        <dbReference type="EMBL" id="TKI79206.1"/>
    </source>
</evidence>
<keyword evidence="5" id="KW-0816">Tricarboxylic acid cycle</keyword>
<evidence type="ECO:0000256" key="10">
    <source>
        <dbReference type="ARBA" id="ARBA00031550"/>
    </source>
</evidence>
<evidence type="ECO:0000256" key="7">
    <source>
        <dbReference type="ARBA" id="ARBA00022827"/>
    </source>
</evidence>
<comment type="caution">
    <text evidence="11">The sequence shown here is derived from an EMBL/GenBank/DDBJ whole genome shotgun (WGS) entry which is preliminary data.</text>
</comment>
<evidence type="ECO:0000256" key="3">
    <source>
        <dbReference type="ARBA" id="ARBA00005012"/>
    </source>
</evidence>
<evidence type="ECO:0000256" key="8">
    <source>
        <dbReference type="ARBA" id="ARBA00023002"/>
    </source>
</evidence>
<keyword evidence="6" id="KW-0285">Flavoprotein</keyword>
<dbReference type="UniPathway" id="UPA00223">
    <property type="reaction ID" value="UER01008"/>
</dbReference>
<evidence type="ECO:0000256" key="4">
    <source>
        <dbReference type="ARBA" id="ARBA00013026"/>
    </source>
</evidence>
<accession>A0A4U2ZV70</accession>
<dbReference type="EC" id="1.1.5.4" evidence="4"/>
<dbReference type="EMBL" id="SZON01003650">
    <property type="protein sequence ID" value="TKI79206.1"/>
    <property type="molecule type" value="Genomic_DNA"/>
</dbReference>
<proteinExistence type="predicted"/>
<name>A0A4U2ZV70_9BACI</name>